<evidence type="ECO:0000313" key="2">
    <source>
        <dbReference type="EMBL" id="GFX87864.1"/>
    </source>
</evidence>
<comment type="caution">
    <text evidence="2">The sequence shown here is derived from an EMBL/GenBank/DDBJ whole genome shotgun (WGS) entry which is preliminary data.</text>
</comment>
<sequence length="116" mass="13131">MLQFCVGLLSALQFCGYGSLVVKVKDLWPVCYEFELLRTPTCKEGLNVTSVDVQTSCHWCGVEFRKGVILIICPWLKNTRSVAQSPYTAELCDVNIYSLIHSFMLANTQRKQVAHK</sequence>
<evidence type="ECO:0000313" key="3">
    <source>
        <dbReference type="Proteomes" id="UP000887159"/>
    </source>
</evidence>
<dbReference type="Proteomes" id="UP000887159">
    <property type="component" value="Unassembled WGS sequence"/>
</dbReference>
<protein>
    <recommendedName>
        <fullName evidence="4">Secreted protein</fullName>
    </recommendedName>
</protein>
<evidence type="ECO:0008006" key="4">
    <source>
        <dbReference type="Google" id="ProtNLM"/>
    </source>
</evidence>
<feature type="signal peptide" evidence="1">
    <location>
        <begin position="1"/>
        <end position="18"/>
    </location>
</feature>
<keyword evidence="3" id="KW-1185">Reference proteome</keyword>
<reference evidence="2" key="1">
    <citation type="submission" date="2020-08" db="EMBL/GenBank/DDBJ databases">
        <title>Multicomponent nature underlies the extraordinary mechanical properties of spider dragline silk.</title>
        <authorList>
            <person name="Kono N."/>
            <person name="Nakamura H."/>
            <person name="Mori M."/>
            <person name="Yoshida Y."/>
            <person name="Ohtoshi R."/>
            <person name="Malay A.D."/>
            <person name="Moran D.A.P."/>
            <person name="Tomita M."/>
            <person name="Numata K."/>
            <person name="Arakawa K."/>
        </authorList>
    </citation>
    <scope>NUCLEOTIDE SEQUENCE</scope>
</reference>
<dbReference type="EMBL" id="BMAU01021040">
    <property type="protein sequence ID" value="GFX87864.1"/>
    <property type="molecule type" value="Genomic_DNA"/>
</dbReference>
<dbReference type="AlphaFoldDB" id="A0A8X6R9A1"/>
<organism evidence="2 3">
    <name type="scientific">Trichonephila clavipes</name>
    <name type="common">Golden silk orbweaver</name>
    <name type="synonym">Nephila clavipes</name>
    <dbReference type="NCBI Taxonomy" id="2585209"/>
    <lineage>
        <taxon>Eukaryota</taxon>
        <taxon>Metazoa</taxon>
        <taxon>Ecdysozoa</taxon>
        <taxon>Arthropoda</taxon>
        <taxon>Chelicerata</taxon>
        <taxon>Arachnida</taxon>
        <taxon>Araneae</taxon>
        <taxon>Araneomorphae</taxon>
        <taxon>Entelegynae</taxon>
        <taxon>Araneoidea</taxon>
        <taxon>Nephilidae</taxon>
        <taxon>Trichonephila</taxon>
    </lineage>
</organism>
<feature type="chain" id="PRO_5036465297" description="Secreted protein" evidence="1">
    <location>
        <begin position="19"/>
        <end position="116"/>
    </location>
</feature>
<name>A0A8X6R9A1_TRICX</name>
<evidence type="ECO:0000256" key="1">
    <source>
        <dbReference type="SAM" id="SignalP"/>
    </source>
</evidence>
<keyword evidence="1" id="KW-0732">Signal</keyword>
<accession>A0A8X6R9A1</accession>
<gene>
    <name evidence="2" type="ORF">TNCV_4373291</name>
</gene>
<proteinExistence type="predicted"/>